<dbReference type="GeneTree" id="ENSGT00980000200725"/>
<dbReference type="PRINTS" id="PR01430">
    <property type="entry name" value="PROTEASEAR4"/>
</dbReference>
<protein>
    <submittedName>
        <fullName evidence="1">Uncharacterized protein</fullName>
    </submittedName>
</protein>
<accession>A0A8C8WFL4</accession>
<dbReference type="GO" id="GO:0016020">
    <property type="term" value="C:membrane"/>
    <property type="evidence" value="ECO:0007669"/>
    <property type="project" value="InterPro"/>
</dbReference>
<sequence>MCLLLLLWPLVLGFSLEDGTQTHLTYDELGSTGGGDGPLSRPNCAASPAGPGPTAATRWRSRTALGRCCWAGCPRGWCPRSTGLCWSGSPPTAWRCGCWPHGCRGCPPPCC</sequence>
<keyword evidence="2" id="KW-1185">Reference proteome</keyword>
<dbReference type="GO" id="GO:0007596">
    <property type="term" value="P:blood coagulation"/>
    <property type="evidence" value="ECO:0007669"/>
    <property type="project" value="InterPro"/>
</dbReference>
<reference evidence="1" key="2">
    <citation type="submission" date="2025-08" db="UniProtKB">
        <authorList>
            <consortium name="Ensembl"/>
        </authorList>
    </citation>
    <scope>IDENTIFICATION</scope>
</reference>
<proteinExistence type="predicted"/>
<dbReference type="OMA" id="GRCFWAG"/>
<evidence type="ECO:0000313" key="2">
    <source>
        <dbReference type="Proteomes" id="UP000694399"/>
    </source>
</evidence>
<dbReference type="InterPro" id="IPR003944">
    <property type="entry name" value="Prot_act_rcpt_4"/>
</dbReference>
<dbReference type="Proteomes" id="UP000694399">
    <property type="component" value="Chromosome A3"/>
</dbReference>
<evidence type="ECO:0000313" key="1">
    <source>
        <dbReference type="Ensembl" id="ENSPLOP00000002726.1"/>
    </source>
</evidence>
<dbReference type="AlphaFoldDB" id="A0A8C8WFL4"/>
<reference evidence="1" key="3">
    <citation type="submission" date="2025-09" db="UniProtKB">
        <authorList>
            <consortium name="Ensembl"/>
        </authorList>
    </citation>
    <scope>IDENTIFICATION</scope>
</reference>
<reference evidence="1" key="1">
    <citation type="journal article" date="2019" name="bioRxiv">
        <title>Long live the king: chromosome-level assembly of the lion (Panthera leo) using linked-read, Hi-C, and long read data.</title>
        <authorList>
            <person name="Armstrong E.E."/>
            <person name="Taylor R.W."/>
            <person name="Miller D.E."/>
            <person name="Kaelin C."/>
            <person name="Barsh G."/>
            <person name="Hadly E.A."/>
            <person name="Petrov D."/>
        </authorList>
    </citation>
    <scope>NUCLEOTIDE SEQUENCE [LARGE SCALE GENOMIC DNA]</scope>
</reference>
<organism evidence="1 2">
    <name type="scientific">Panthera leo</name>
    <name type="common">Lion</name>
    <dbReference type="NCBI Taxonomy" id="9689"/>
    <lineage>
        <taxon>Eukaryota</taxon>
        <taxon>Metazoa</taxon>
        <taxon>Chordata</taxon>
        <taxon>Craniata</taxon>
        <taxon>Vertebrata</taxon>
        <taxon>Euteleostomi</taxon>
        <taxon>Mammalia</taxon>
        <taxon>Eutheria</taxon>
        <taxon>Laurasiatheria</taxon>
        <taxon>Carnivora</taxon>
        <taxon>Feliformia</taxon>
        <taxon>Felidae</taxon>
        <taxon>Pantherinae</taxon>
        <taxon>Panthera</taxon>
    </lineage>
</organism>
<name>A0A8C8WFL4_PANLE</name>
<dbReference type="Ensembl" id="ENSPLOT00000002974.1">
    <property type="protein sequence ID" value="ENSPLOP00000002726.1"/>
    <property type="gene ID" value="ENSPLOG00000001942.1"/>
</dbReference>
<dbReference type="GO" id="GO:0015057">
    <property type="term" value="F:thrombin-activated receptor activity"/>
    <property type="evidence" value="ECO:0007669"/>
    <property type="project" value="InterPro"/>
</dbReference>